<dbReference type="Proteomes" id="UP000670092">
    <property type="component" value="Unassembled WGS sequence"/>
</dbReference>
<comment type="caution">
    <text evidence="2">The sequence shown here is derived from an EMBL/GenBank/DDBJ whole genome shotgun (WGS) entry which is preliminary data.</text>
</comment>
<organism evidence="2 3">
    <name type="scientific">Ajellomyces capsulatus</name>
    <name type="common">Darling's disease fungus</name>
    <name type="synonym">Histoplasma capsulatum</name>
    <dbReference type="NCBI Taxonomy" id="5037"/>
    <lineage>
        <taxon>Eukaryota</taxon>
        <taxon>Fungi</taxon>
        <taxon>Dikarya</taxon>
        <taxon>Ascomycota</taxon>
        <taxon>Pezizomycotina</taxon>
        <taxon>Eurotiomycetes</taxon>
        <taxon>Eurotiomycetidae</taxon>
        <taxon>Onygenales</taxon>
        <taxon>Ajellomycetaceae</taxon>
        <taxon>Histoplasma</taxon>
    </lineage>
</organism>
<name>A0A8H7YH30_AJECA</name>
<evidence type="ECO:0000256" key="1">
    <source>
        <dbReference type="SAM" id="Phobius"/>
    </source>
</evidence>
<dbReference type="AlphaFoldDB" id="A0A8H7YH30"/>
<sequence>MHNLHCMIKERIYKGHPRNCICELARSLLLWRLQFLIISTLILIRFHTPTTFQLILSMRRITMFCTQILLSCSYTFIANYIEIYQCSQDIDPS</sequence>
<reference evidence="2 3" key="1">
    <citation type="submission" date="2021-01" db="EMBL/GenBank/DDBJ databases">
        <title>Chromosome-level genome assembly of a human fungal pathogen reveals clustering of transcriptionally co-regulated genes.</title>
        <authorList>
            <person name="Voorhies M."/>
            <person name="Cohen S."/>
            <person name="Shea T.P."/>
            <person name="Petrus S."/>
            <person name="Munoz J.F."/>
            <person name="Poplawski S."/>
            <person name="Goldman W.E."/>
            <person name="Michael T."/>
            <person name="Cuomo C.A."/>
            <person name="Sil A."/>
            <person name="Beyhan S."/>
        </authorList>
    </citation>
    <scope>NUCLEOTIDE SEQUENCE [LARGE SCALE GENOMIC DNA]</scope>
    <source>
        <strain evidence="2 3">G184AR</strain>
    </source>
</reference>
<keyword evidence="1" id="KW-1133">Transmembrane helix</keyword>
<keyword evidence="1" id="KW-0812">Transmembrane</keyword>
<feature type="transmembrane region" description="Helical" evidence="1">
    <location>
        <begin position="60"/>
        <end position="81"/>
    </location>
</feature>
<proteinExistence type="predicted"/>
<protein>
    <submittedName>
        <fullName evidence="2">Uncharacterized protein</fullName>
    </submittedName>
</protein>
<gene>
    <name evidence="2" type="ORF">I7I52_08204</name>
</gene>
<evidence type="ECO:0000313" key="2">
    <source>
        <dbReference type="EMBL" id="KAG5291011.1"/>
    </source>
</evidence>
<keyword evidence="1" id="KW-0472">Membrane</keyword>
<dbReference type="EMBL" id="JAEVHI010000005">
    <property type="protein sequence ID" value="KAG5291011.1"/>
    <property type="molecule type" value="Genomic_DNA"/>
</dbReference>
<evidence type="ECO:0000313" key="3">
    <source>
        <dbReference type="Proteomes" id="UP000670092"/>
    </source>
</evidence>
<dbReference type="VEuPathDB" id="FungiDB:I7I52_08204"/>
<accession>A0A8H7YH30</accession>
<feature type="transmembrane region" description="Helical" evidence="1">
    <location>
        <begin position="29"/>
        <end position="48"/>
    </location>
</feature>